<dbReference type="Proteomes" id="UP000318834">
    <property type="component" value="Unassembled WGS sequence"/>
</dbReference>
<evidence type="ECO:0000313" key="2">
    <source>
        <dbReference type="Proteomes" id="UP000318834"/>
    </source>
</evidence>
<dbReference type="EMBL" id="VBAP01000013">
    <property type="protein sequence ID" value="TMI76705.1"/>
    <property type="molecule type" value="Genomic_DNA"/>
</dbReference>
<reference evidence="1 2" key="1">
    <citation type="journal article" date="2019" name="Nat. Microbiol.">
        <title>Mediterranean grassland soil C-N compound turnover is dependent on rainfall and depth, and is mediated by genomically divergent microorganisms.</title>
        <authorList>
            <person name="Diamond S."/>
            <person name="Andeer P.F."/>
            <person name="Li Z."/>
            <person name="Crits-Christoph A."/>
            <person name="Burstein D."/>
            <person name="Anantharaman K."/>
            <person name="Lane K.R."/>
            <person name="Thomas B.C."/>
            <person name="Pan C."/>
            <person name="Northen T.R."/>
            <person name="Banfield J.F."/>
        </authorList>
    </citation>
    <scope>NUCLEOTIDE SEQUENCE [LARGE SCALE GENOMIC DNA]</scope>
    <source>
        <strain evidence="1">NP_8</strain>
    </source>
</reference>
<dbReference type="Gene3D" id="2.40.160.130">
    <property type="entry name" value="Capsule assembly protein Wzi"/>
    <property type="match status" value="1"/>
</dbReference>
<protein>
    <submittedName>
        <fullName evidence="1">Capsule assembly Wzi family protein</fullName>
    </submittedName>
</protein>
<sequence length="542" mass="59616">MDDVIWRGYRDGVRGRSWAMVAVVAAIPWCGLAAQDSRRPTARTEVYAGSELETYLRNLQVAGVIGLYPWSARRFAAAEVDRLLPSDSAHPWAGRYDWSRAPPGGSLALARPEIAARVNTAFPYGYNDGAIWAGRGLTLSVQGGASVRYGPLAASLVPLASWAWNIAFPLAPNGETGALQYADGRYPRGIDHPQRFGDGPHAVFDGGQTTLEVTKWGLAGGVSSANDYWGPASDFPVVLGNNAAGIPRVFVGSAEPVNLWIARVHGRVFVGRLTQSAYAAAAGDTAMRVASGAVVVVTPRWPEGLELGATHFIHRIWALRRSLLSELYWPFRGSYKDPLENDLASVFFRWVVPRAAVEVYGEYGTEDYRYNFREIVVEPDHDAGYTIGLRHVIRKPGGRLRVIRAEVQNLQRGTLVQSRGQSPFYIHFQLLQGHTYRGQILGSEWGYGGAAAKVAMDWYYPGGRWTVAWSRLLRGDTGDTVATTPQNPRGLDVMHTLSVEGLFFRGRYDITAGLTVVYEFNRDFKRDAFDLNLVAGVRAGLR</sequence>
<evidence type="ECO:0000313" key="1">
    <source>
        <dbReference type="EMBL" id="TMI76705.1"/>
    </source>
</evidence>
<dbReference type="InterPro" id="IPR038636">
    <property type="entry name" value="Wzi_sf"/>
</dbReference>
<accession>A0A537IZL8</accession>
<proteinExistence type="predicted"/>
<gene>
    <name evidence="1" type="ORF">E6H05_02870</name>
</gene>
<dbReference type="AlphaFoldDB" id="A0A537IZL8"/>
<organism evidence="1 2">
    <name type="scientific">Candidatus Segetimicrobium genomatis</name>
    <dbReference type="NCBI Taxonomy" id="2569760"/>
    <lineage>
        <taxon>Bacteria</taxon>
        <taxon>Bacillati</taxon>
        <taxon>Candidatus Sysuimicrobiota</taxon>
        <taxon>Candidatus Sysuimicrobiia</taxon>
        <taxon>Candidatus Sysuimicrobiales</taxon>
        <taxon>Candidatus Segetimicrobiaceae</taxon>
        <taxon>Candidatus Segetimicrobium</taxon>
    </lineage>
</organism>
<name>A0A537IZL8_9BACT</name>
<comment type="caution">
    <text evidence="1">The sequence shown here is derived from an EMBL/GenBank/DDBJ whole genome shotgun (WGS) entry which is preliminary data.</text>
</comment>